<dbReference type="Proteomes" id="UP001062165">
    <property type="component" value="Chromosome"/>
</dbReference>
<dbReference type="RefSeq" id="WP_263050402.1">
    <property type="nucleotide sequence ID" value="NZ_CP106735.1"/>
</dbReference>
<protein>
    <submittedName>
        <fullName evidence="1">Uncharacterized protein</fullName>
    </submittedName>
</protein>
<name>A0ABY6CXK6_9BACT</name>
<proteinExistence type="predicted"/>
<reference evidence="1" key="1">
    <citation type="submission" date="2022-10" db="EMBL/GenBank/DDBJ databases">
        <title>Comparative genomics and taxonomic characterization of three novel marine species of genus Reichenbachiella exhibiting antioxidant and polysaccharide degradation activities.</title>
        <authorList>
            <person name="Muhammad N."/>
            <person name="Lee Y.-J."/>
            <person name="Ko J."/>
            <person name="Kim S.-G."/>
        </authorList>
    </citation>
    <scope>NUCLEOTIDE SEQUENCE</scope>
    <source>
        <strain evidence="1">Wsw4-B4</strain>
    </source>
</reference>
<organism evidence="1 2">
    <name type="scientific">Reichenbachiella carrageenanivorans</name>
    <dbReference type="NCBI Taxonomy" id="2979869"/>
    <lineage>
        <taxon>Bacteria</taxon>
        <taxon>Pseudomonadati</taxon>
        <taxon>Bacteroidota</taxon>
        <taxon>Cytophagia</taxon>
        <taxon>Cytophagales</taxon>
        <taxon>Reichenbachiellaceae</taxon>
        <taxon>Reichenbachiella</taxon>
    </lineage>
</organism>
<dbReference type="EMBL" id="CP106735">
    <property type="protein sequence ID" value="UXX78657.1"/>
    <property type="molecule type" value="Genomic_DNA"/>
</dbReference>
<gene>
    <name evidence="1" type="ORF">N7E81_14950</name>
</gene>
<sequence length="89" mass="10219">MKQNDNTIVYQADDTIHPAIEVFRTNITNEQMANEVLERLAAIWPALKINFDLDDCDNILRVESLQGGIEVLEITQVVESFHHIIEILE</sequence>
<evidence type="ECO:0000313" key="1">
    <source>
        <dbReference type="EMBL" id="UXX78657.1"/>
    </source>
</evidence>
<accession>A0ABY6CXK6</accession>
<keyword evidence="2" id="KW-1185">Reference proteome</keyword>
<evidence type="ECO:0000313" key="2">
    <source>
        <dbReference type="Proteomes" id="UP001062165"/>
    </source>
</evidence>